<gene>
    <name evidence="2" type="ORF">AN618_01160</name>
</gene>
<dbReference type="SUPFAM" id="SSF53850">
    <property type="entry name" value="Periplasmic binding protein-like II"/>
    <property type="match status" value="1"/>
</dbReference>
<protein>
    <recommendedName>
        <fullName evidence="1">PBP domain-containing protein</fullName>
    </recommendedName>
</protein>
<evidence type="ECO:0000313" key="3">
    <source>
        <dbReference type="Proteomes" id="UP000070427"/>
    </source>
</evidence>
<dbReference type="InParanoid" id="A0A140LE03"/>
<dbReference type="PATRIC" id="fig|520764.3.peg.122"/>
<reference evidence="2 3" key="1">
    <citation type="submission" date="2015-12" db="EMBL/GenBank/DDBJ databases">
        <title>Draft genome sequnece of Fervidicola ferrireducens strain Y170.</title>
        <authorList>
            <person name="Patel B.K."/>
        </authorList>
    </citation>
    <scope>NUCLEOTIDE SEQUENCE [LARGE SCALE GENOMIC DNA]</scope>
    <source>
        <strain evidence="2 3">Y170</strain>
    </source>
</reference>
<name>A0A140LE03_9FIRM</name>
<dbReference type="OrthoDB" id="186379at2"/>
<dbReference type="PROSITE" id="PS51257">
    <property type="entry name" value="PROKAR_LIPOPROTEIN"/>
    <property type="match status" value="1"/>
</dbReference>
<organism evidence="2 3">
    <name type="scientific">Fervidicola ferrireducens</name>
    <dbReference type="NCBI Taxonomy" id="520764"/>
    <lineage>
        <taxon>Bacteria</taxon>
        <taxon>Bacillati</taxon>
        <taxon>Bacillota</taxon>
        <taxon>Clostridia</taxon>
        <taxon>Thermosediminibacterales</taxon>
        <taxon>Thermosediminibacteraceae</taxon>
        <taxon>Fervidicola</taxon>
    </lineage>
</organism>
<accession>A0A140LE03</accession>
<comment type="caution">
    <text evidence="2">The sequence shown here is derived from an EMBL/GenBank/DDBJ whole genome shotgun (WGS) entry which is preliminary data.</text>
</comment>
<feature type="domain" description="PBP" evidence="1">
    <location>
        <begin position="39"/>
        <end position="273"/>
    </location>
</feature>
<keyword evidence="3" id="KW-1185">Reference proteome</keyword>
<dbReference type="PANTHER" id="PTHR37945">
    <property type="entry name" value="EXTRACELLULAR TUNGSTATE BINDING PROTEIN"/>
    <property type="match status" value="1"/>
</dbReference>
<dbReference type="RefSeq" id="WP_066350774.1">
    <property type="nucleotide sequence ID" value="NZ_LOED01000001.1"/>
</dbReference>
<dbReference type="EMBL" id="LOED01000001">
    <property type="protein sequence ID" value="KXG78778.1"/>
    <property type="molecule type" value="Genomic_DNA"/>
</dbReference>
<dbReference type="Pfam" id="PF12849">
    <property type="entry name" value="PBP_like_2"/>
    <property type="match status" value="1"/>
</dbReference>
<dbReference type="AlphaFoldDB" id="A0A140LE03"/>
<dbReference type="InterPro" id="IPR024370">
    <property type="entry name" value="PBP_domain"/>
</dbReference>
<dbReference type="Gene3D" id="3.40.190.10">
    <property type="entry name" value="Periplasmic binding protein-like II"/>
    <property type="match status" value="2"/>
</dbReference>
<sequence length="306" mass="33395">MHLRKKSAFMVFFLTTLLMVFIVTSCGNKSLSDSQGENQGKGEIILATTTSTQDTGLLDVLIPLFEQKTGYKVKTIAVGTGQALAMGERGDADVMLVHAPEAEMELVKKGAAINRMLVMHNDFVVVGPPEDPAGIRKAKSAAEAFKLIAQKQALFISRGDDSGTHKKELQIWKQAGVENPEGKWYQSTGQGMGATLDIASEKGGYTLTDRGTYLAKKDDLRLEILVEGAKELLNIYHVMQTNPEYVKKTNPNAARMINSEGAKAFVDFMVSEEAQKIIGEFGKDKFGQPLFFPDAGKDEGELLKGE</sequence>
<evidence type="ECO:0000259" key="1">
    <source>
        <dbReference type="Pfam" id="PF12849"/>
    </source>
</evidence>
<proteinExistence type="predicted"/>
<dbReference type="Proteomes" id="UP000070427">
    <property type="component" value="Unassembled WGS sequence"/>
</dbReference>
<evidence type="ECO:0000313" key="2">
    <source>
        <dbReference type="EMBL" id="KXG78778.1"/>
    </source>
</evidence>
<dbReference type="STRING" id="520764.AN618_01160"/>
<dbReference type="PANTHER" id="PTHR37945:SF1">
    <property type="entry name" value="EXTRACELLULAR TUNGSTATE BINDING PROTEIN"/>
    <property type="match status" value="1"/>
</dbReference>
<dbReference type="InterPro" id="IPR052738">
    <property type="entry name" value="ABC-Tungstate_binding"/>
</dbReference>